<dbReference type="SUPFAM" id="SSF53756">
    <property type="entry name" value="UDP-Glycosyltransferase/glycogen phosphorylase"/>
    <property type="match status" value="1"/>
</dbReference>
<dbReference type="Pfam" id="PF00534">
    <property type="entry name" value="Glycos_transf_1"/>
    <property type="match status" value="1"/>
</dbReference>
<sequence length="493" mass="57558">MNYFVTNQLYYQLSGIEIAQKQRLNLFHQHNEAAKIITVEYSAYGHLNLMHNGLTDRQTINLFDYFQEATVGLVPIETAVTVARLGRLTGNPNVQLFQNRDDGFNYPFVSQQVSSVNWSDPTTGRPLRQDWYDVRGFRSSSHFFDQDGRENWVIYWNYRTQKPAIIHWRRSGSYLLNYQRRQYNFENFIALKRFFFDELVETPNTRFFSDRAETTNAALFQMKHQVIIYIMLHSAHTYDRNQPLTSRLNNSMAFEMQHADRFKGFITGTPRQAQDVQVRTGKPAISIPIGFVNKPIPVEQLNPVSQREQTVIYVSRVSREKRIEDFIQIVGQLHAKLPDLRAEIWGYVTDDEYFRELQDQITRLGLKEVVSFKGFTLDLTRVYQRVRLLVLTSRYEAFNLSIIESMTQGTPVAAYDVHYGPKDIIQAGEDGFISESGNINQMVNGITSLLIDDEQWTQFSERAAQNITRFNSEMVWQRWDNLLQNGVQSLQED</sequence>
<dbReference type="PANTHER" id="PTHR12526:SF630">
    <property type="entry name" value="GLYCOSYLTRANSFERASE"/>
    <property type="match status" value="1"/>
</dbReference>
<protein>
    <submittedName>
        <fullName evidence="2">Glycosyl transferase</fullName>
    </submittedName>
</protein>
<keyword evidence="2" id="KW-0808">Transferase</keyword>
<dbReference type="EMBL" id="BQXO01000008">
    <property type="protein sequence ID" value="GKT06609.1"/>
    <property type="molecule type" value="Genomic_DNA"/>
</dbReference>
<dbReference type="RefSeq" id="WP_407884910.1">
    <property type="nucleotide sequence ID" value="NZ_BQXO01000008.1"/>
</dbReference>
<evidence type="ECO:0000259" key="1">
    <source>
        <dbReference type="Pfam" id="PF00534"/>
    </source>
</evidence>
<gene>
    <name evidence="2" type="ORF">JCM31185_18960</name>
</gene>
<dbReference type="Gene3D" id="3.40.50.2000">
    <property type="entry name" value="Glycogen Phosphorylase B"/>
    <property type="match status" value="3"/>
</dbReference>
<name>A0ABQ5JPV8_9LACO</name>
<dbReference type="Proteomes" id="UP001628078">
    <property type="component" value="Unassembled WGS sequence"/>
</dbReference>
<dbReference type="InterPro" id="IPR001296">
    <property type="entry name" value="Glyco_trans_1"/>
</dbReference>
<evidence type="ECO:0000313" key="2">
    <source>
        <dbReference type="EMBL" id="GKT06609.1"/>
    </source>
</evidence>
<dbReference type="GO" id="GO:0016740">
    <property type="term" value="F:transferase activity"/>
    <property type="evidence" value="ECO:0007669"/>
    <property type="project" value="UniProtKB-KW"/>
</dbReference>
<dbReference type="PANTHER" id="PTHR12526">
    <property type="entry name" value="GLYCOSYLTRANSFERASE"/>
    <property type="match status" value="1"/>
</dbReference>
<feature type="domain" description="Glycosyl transferase family 1" evidence="1">
    <location>
        <begin position="306"/>
        <end position="465"/>
    </location>
</feature>
<organism evidence="2 3">
    <name type="scientific">Furfurilactobacillus curtus</name>
    <dbReference type="NCBI Taxonomy" id="1746200"/>
    <lineage>
        <taxon>Bacteria</taxon>
        <taxon>Bacillati</taxon>
        <taxon>Bacillota</taxon>
        <taxon>Bacilli</taxon>
        <taxon>Lactobacillales</taxon>
        <taxon>Lactobacillaceae</taxon>
        <taxon>Furfurilactobacillus</taxon>
    </lineage>
</organism>
<comment type="caution">
    <text evidence="2">The sequence shown here is derived from an EMBL/GenBank/DDBJ whole genome shotgun (WGS) entry which is preliminary data.</text>
</comment>
<evidence type="ECO:0000313" key="3">
    <source>
        <dbReference type="Proteomes" id="UP001628078"/>
    </source>
</evidence>
<proteinExistence type="predicted"/>
<accession>A0ABQ5JPV8</accession>
<reference evidence="2 3" key="1">
    <citation type="submission" date="2022-03" db="EMBL/GenBank/DDBJ databases">
        <title>Draft genome sequence of Furfurilactobacillus curtus JCM 31185.</title>
        <authorList>
            <person name="Suzuki S."/>
            <person name="Endo A."/>
            <person name="Kajikawa A."/>
        </authorList>
    </citation>
    <scope>NUCLEOTIDE SEQUENCE [LARGE SCALE GENOMIC DNA]</scope>
    <source>
        <strain evidence="2 3">JCM 31185</strain>
    </source>
</reference>
<keyword evidence="3" id="KW-1185">Reference proteome</keyword>